<name>A0A8I1A3N8_THEIN</name>
<evidence type="ECO:0000256" key="5">
    <source>
        <dbReference type="ARBA" id="ARBA00023139"/>
    </source>
</evidence>
<proteinExistence type="inferred from homology"/>
<dbReference type="CDD" id="cd13597">
    <property type="entry name" value="PBP2_lipoprotein_Tp32"/>
    <property type="match status" value="1"/>
</dbReference>
<dbReference type="RefSeq" id="WP_181731346.1">
    <property type="nucleotide sequence ID" value="NZ_JACEIR010000002.1"/>
</dbReference>
<keyword evidence="10" id="KW-1185">Reference proteome</keyword>
<keyword evidence="3 8" id="KW-0732">Signal</keyword>
<evidence type="ECO:0000256" key="7">
    <source>
        <dbReference type="PIRSR" id="PIRSR002854-1"/>
    </source>
</evidence>
<dbReference type="PANTHER" id="PTHR30429:SF0">
    <property type="entry name" value="METHIONINE-BINDING LIPOPROTEIN METQ"/>
    <property type="match status" value="1"/>
</dbReference>
<comment type="similarity">
    <text evidence="2">Belongs to the NlpA lipoprotein family.</text>
</comment>
<dbReference type="PROSITE" id="PS51257">
    <property type="entry name" value="PROKAR_LIPOPROTEIN"/>
    <property type="match status" value="1"/>
</dbReference>
<accession>A0A8I1A3N8</accession>
<dbReference type="GO" id="GO:0016020">
    <property type="term" value="C:membrane"/>
    <property type="evidence" value="ECO:0007669"/>
    <property type="project" value="UniProtKB-SubCell"/>
</dbReference>
<evidence type="ECO:0000313" key="9">
    <source>
        <dbReference type="EMBL" id="MBH8595022.1"/>
    </source>
</evidence>
<evidence type="ECO:0000256" key="3">
    <source>
        <dbReference type="ARBA" id="ARBA00022729"/>
    </source>
</evidence>
<keyword evidence="6" id="KW-0449">Lipoprotein</keyword>
<dbReference type="AlphaFoldDB" id="A0A8I1A3N8"/>
<dbReference type="InterPro" id="IPR004872">
    <property type="entry name" value="Lipoprotein_NlpA"/>
</dbReference>
<evidence type="ECO:0000256" key="2">
    <source>
        <dbReference type="ARBA" id="ARBA00008973"/>
    </source>
</evidence>
<dbReference type="PANTHER" id="PTHR30429">
    <property type="entry name" value="D-METHIONINE-BINDING LIPOPROTEIN METQ"/>
    <property type="match status" value="1"/>
</dbReference>
<keyword evidence="5" id="KW-0564">Palmitate</keyword>
<keyword evidence="4" id="KW-0472">Membrane</keyword>
<organism evidence="9 10">
    <name type="scientific">Thermoactinomyces intermedius</name>
    <dbReference type="NCBI Taxonomy" id="2024"/>
    <lineage>
        <taxon>Bacteria</taxon>
        <taxon>Bacillati</taxon>
        <taxon>Bacillota</taxon>
        <taxon>Bacilli</taxon>
        <taxon>Bacillales</taxon>
        <taxon>Thermoactinomycetaceae</taxon>
        <taxon>Thermoactinomyces</taxon>
    </lineage>
</organism>
<feature type="chain" id="PRO_5038446668" evidence="8">
    <location>
        <begin position="19"/>
        <end position="264"/>
    </location>
</feature>
<protein>
    <submittedName>
        <fullName evidence="9">MetQ/NlpA family ABC transporter substrate-binding protein</fullName>
    </submittedName>
</protein>
<dbReference type="EMBL" id="JAECVW010000003">
    <property type="protein sequence ID" value="MBH8595022.1"/>
    <property type="molecule type" value="Genomic_DNA"/>
</dbReference>
<comment type="subcellular location">
    <subcellularLocation>
        <location evidence="1">Membrane</location>
        <topology evidence="1">Lipid-anchor</topology>
    </subcellularLocation>
</comment>
<feature type="signal peptide" evidence="8">
    <location>
        <begin position="1"/>
        <end position="18"/>
    </location>
</feature>
<evidence type="ECO:0000256" key="1">
    <source>
        <dbReference type="ARBA" id="ARBA00004635"/>
    </source>
</evidence>
<dbReference type="Gene3D" id="3.40.190.10">
    <property type="entry name" value="Periplasmic binding protein-like II"/>
    <property type="match status" value="2"/>
</dbReference>
<dbReference type="Pfam" id="PF03180">
    <property type="entry name" value="Lipoprotein_9"/>
    <property type="match status" value="1"/>
</dbReference>
<feature type="lipid moiety-binding region" description="S-diacylglycerol cysteine" evidence="7">
    <location>
        <position position="20"/>
    </location>
</feature>
<evidence type="ECO:0000256" key="6">
    <source>
        <dbReference type="ARBA" id="ARBA00023288"/>
    </source>
</evidence>
<dbReference type="SUPFAM" id="SSF53850">
    <property type="entry name" value="Periplasmic binding protein-like II"/>
    <property type="match status" value="1"/>
</dbReference>
<dbReference type="PIRSF" id="PIRSF002854">
    <property type="entry name" value="MetQ"/>
    <property type="match status" value="1"/>
</dbReference>
<evidence type="ECO:0000256" key="4">
    <source>
        <dbReference type="ARBA" id="ARBA00023136"/>
    </source>
</evidence>
<evidence type="ECO:0000256" key="8">
    <source>
        <dbReference type="SAM" id="SignalP"/>
    </source>
</evidence>
<gene>
    <name evidence="9" type="ORF">I8U20_06715</name>
</gene>
<comment type="caution">
    <text evidence="9">The sequence shown here is derived from an EMBL/GenBank/DDBJ whole genome shotgun (WGS) entry which is preliminary data.</text>
</comment>
<sequence>MKKFWVLLVSVLVAVLGAACGNQSKENTLVVGATQVPHAEILEHIKPQLEKQGVNLEIKVFTDYVLPNKALEEGEIDANYFQHIVWLQTTNQEKGYHLKDVARVHLEPMGAYSKKIKSVDQLKNGAKIAIPNGTSEITRVLQLLEKNGLIKLNEHQGEITLKNIVENPKNLQFELLEASALPRMINEVDLAVINTNYALQADLDPLKDALFMEEKDQNPYVNVLAVKQGNENNPAVKKLAEALTSPEVKKFIEEKYKGVVVPAF</sequence>
<dbReference type="Proteomes" id="UP000633619">
    <property type="component" value="Unassembled WGS sequence"/>
</dbReference>
<evidence type="ECO:0000313" key="10">
    <source>
        <dbReference type="Proteomes" id="UP000633619"/>
    </source>
</evidence>
<reference evidence="9 10" key="1">
    <citation type="submission" date="2020-12" db="EMBL/GenBank/DDBJ databases">
        <title>WGS of Thermoactinomyces spp.</title>
        <authorList>
            <person name="Cheng K."/>
        </authorList>
    </citation>
    <scope>NUCLEOTIDE SEQUENCE [LARGE SCALE GENOMIC DNA]</scope>
    <source>
        <strain evidence="10">CICC 10671\DSM 43846</strain>
    </source>
</reference>